<feature type="domain" description="Dynein heavy chain region D6 P-loop" evidence="1">
    <location>
        <begin position="266"/>
        <end position="386"/>
    </location>
</feature>
<keyword evidence="3" id="KW-1185">Reference proteome</keyword>
<reference evidence="2" key="1">
    <citation type="submission" date="2023-07" db="EMBL/GenBank/DDBJ databases">
        <authorList>
            <person name="Stuckert A."/>
        </authorList>
    </citation>
    <scope>NUCLEOTIDE SEQUENCE</scope>
</reference>
<dbReference type="PANTHER" id="PTHR46961:SF14">
    <property type="entry name" value="DYNEIN HEAVY CHAIN 11, AXONEMAL"/>
    <property type="match status" value="1"/>
</dbReference>
<dbReference type="EMBL" id="CAUEEQ010059167">
    <property type="protein sequence ID" value="CAJ0964166.1"/>
    <property type="molecule type" value="Genomic_DNA"/>
</dbReference>
<proteinExistence type="predicted"/>
<dbReference type="Gene3D" id="1.10.8.1220">
    <property type="match status" value="1"/>
</dbReference>
<dbReference type="Gene3D" id="3.40.50.300">
    <property type="entry name" value="P-loop containing nucleotide triphosphate hydrolases"/>
    <property type="match status" value="1"/>
</dbReference>
<accession>A0ABN9MFP5</accession>
<dbReference type="Proteomes" id="UP001176940">
    <property type="component" value="Unassembled WGS sequence"/>
</dbReference>
<dbReference type="Pfam" id="PF03028">
    <property type="entry name" value="Dynein_heavy"/>
    <property type="match status" value="1"/>
</dbReference>
<organism evidence="2 3">
    <name type="scientific">Ranitomeya imitator</name>
    <name type="common">mimic poison frog</name>
    <dbReference type="NCBI Taxonomy" id="111125"/>
    <lineage>
        <taxon>Eukaryota</taxon>
        <taxon>Metazoa</taxon>
        <taxon>Chordata</taxon>
        <taxon>Craniata</taxon>
        <taxon>Vertebrata</taxon>
        <taxon>Euteleostomi</taxon>
        <taxon>Amphibia</taxon>
        <taxon>Batrachia</taxon>
        <taxon>Anura</taxon>
        <taxon>Neobatrachia</taxon>
        <taxon>Hyloidea</taxon>
        <taxon>Dendrobatidae</taxon>
        <taxon>Dendrobatinae</taxon>
        <taxon>Ranitomeya</taxon>
    </lineage>
</organism>
<evidence type="ECO:0000313" key="2">
    <source>
        <dbReference type="EMBL" id="CAJ0964166.1"/>
    </source>
</evidence>
<dbReference type="InterPro" id="IPR027417">
    <property type="entry name" value="P-loop_NTPase"/>
</dbReference>
<name>A0ABN9MFP5_9NEOB</name>
<protein>
    <recommendedName>
        <fullName evidence="1">Dynein heavy chain region D6 P-loop domain-containing protein</fullName>
    </recommendedName>
</protein>
<gene>
    <name evidence="2" type="ORF">RIMI_LOCUS18948611</name>
</gene>
<dbReference type="PANTHER" id="PTHR46961">
    <property type="entry name" value="DYNEIN HEAVY CHAIN 1, AXONEMAL-LIKE PROTEIN"/>
    <property type="match status" value="1"/>
</dbReference>
<sequence>MFTLVTSEDIAESASHTPIQRCQRESQRQNKLLDFLPRPAMSQQGPDRCCLSHWTISLARTLQRHGSLAISSSVTAFNVVFHKAIARAEKSEDVKERVGSLTECITFSAFLYTSQGLFEKDKLTFLSQIAFQILLKSNEIDSLELDLLLRFPVDQVYQSPIDFLSVQSWSAIKMISSLDEFRGLDRDIEGSAKRWKKLVESECPEKERFPQEWKNKTSLQRMVILRALRPDRMTYAIRNFVEEKLGSKYVEGTRPDLAKSYEETSPATPIFFILSPGVNPLKDVESLGNKLGFTIDSGKFHNISLGQGQETVAEDTMEKASEQGHWVILQNVHLVAKWLVTLEKLLEKYSTGSHEDYRIFISAEPAASPEEHIIPQGILENSIKITNEPPMGMLANLHAALYNFDQVIGCQLTFSFAGFKQIQSPKIRLLSKSNCA</sequence>
<dbReference type="InterPro" id="IPR026983">
    <property type="entry name" value="DHC"/>
</dbReference>
<comment type="caution">
    <text evidence="2">The sequence shown here is derived from an EMBL/GenBank/DDBJ whole genome shotgun (WGS) entry which is preliminary data.</text>
</comment>
<dbReference type="InterPro" id="IPR004273">
    <property type="entry name" value="Dynein_heavy_D6_P-loop"/>
</dbReference>
<evidence type="ECO:0000313" key="3">
    <source>
        <dbReference type="Proteomes" id="UP001176940"/>
    </source>
</evidence>
<evidence type="ECO:0000259" key="1">
    <source>
        <dbReference type="Pfam" id="PF03028"/>
    </source>
</evidence>